<comment type="caution">
    <text evidence="1">The sequence shown here is derived from an EMBL/GenBank/DDBJ whole genome shotgun (WGS) entry which is preliminary data.</text>
</comment>
<dbReference type="Proteomes" id="UP000221538">
    <property type="component" value="Unassembled WGS sequence"/>
</dbReference>
<dbReference type="AlphaFoldDB" id="A0A292YXZ4"/>
<reference evidence="1 2" key="1">
    <citation type="journal article" date="2013" name="Biodegradation">
        <title>Occurrence of 4-tert-butylphenol (4-t-BP) biodegradation in an aquatic sample caused by the presence of Spirodela polyrrhiza and isolation of a 4-t-BP-utilizing bacterium.</title>
        <authorList>
            <person name="Ogata Y."/>
            <person name="Toyama T."/>
            <person name="Yu N."/>
            <person name="Wang X."/>
            <person name="Sei K."/>
            <person name="Ike M."/>
        </authorList>
    </citation>
    <scope>NUCLEOTIDE SEQUENCE [LARGE SCALE GENOMIC DNA]</scope>
    <source>
        <strain evidence="1 2">OMI</strain>
    </source>
</reference>
<dbReference type="RefSeq" id="WP_099185578.1">
    <property type="nucleotide sequence ID" value="NZ_BEWI01000030.1"/>
</dbReference>
<reference evidence="1 2" key="2">
    <citation type="journal article" date="2013" name="Environ. Sci. Technol.">
        <title>The 4-tert-butylphenol-utilizing bacterium Sphingobium fuliginis OMI can degrade bisphenols via phenolic ring hydroxylation and meta-cleavage pathway.</title>
        <authorList>
            <person name="Ogata Y."/>
            <person name="Goda S."/>
            <person name="Toyama T."/>
            <person name="Sei K."/>
            <person name="Ike M."/>
        </authorList>
    </citation>
    <scope>NUCLEOTIDE SEQUENCE [LARGE SCALE GENOMIC DNA]</scope>
    <source>
        <strain evidence="1 2">OMI</strain>
    </source>
</reference>
<name>A0A292YXZ4_SPHSA</name>
<dbReference type="EMBL" id="BEWI01000030">
    <property type="protein sequence ID" value="GAY19952.1"/>
    <property type="molecule type" value="Genomic_DNA"/>
</dbReference>
<evidence type="ECO:0000313" key="1">
    <source>
        <dbReference type="EMBL" id="GAY19952.1"/>
    </source>
</evidence>
<protein>
    <submittedName>
        <fullName evidence="1">Uncharacterized protein</fullName>
    </submittedName>
</protein>
<accession>A0A292YXZ4</accession>
<gene>
    <name evidence="1" type="ORF">SFOMI_0474</name>
</gene>
<organism evidence="1 2">
    <name type="scientific">Sphingobium fuliginis (strain ATCC 27551)</name>
    <dbReference type="NCBI Taxonomy" id="336203"/>
    <lineage>
        <taxon>Bacteria</taxon>
        <taxon>Pseudomonadati</taxon>
        <taxon>Pseudomonadota</taxon>
        <taxon>Alphaproteobacteria</taxon>
        <taxon>Sphingomonadales</taxon>
        <taxon>Sphingomonadaceae</taxon>
        <taxon>Sphingobium</taxon>
    </lineage>
</organism>
<sequence length="65" mass="7391">MQHDPALREAARAIYESVYPSEEWTPVPFPEAEKYGTVHYRNAVEAALRADACLNGDRDRQLAML</sequence>
<proteinExistence type="predicted"/>
<evidence type="ECO:0000313" key="2">
    <source>
        <dbReference type="Proteomes" id="UP000221538"/>
    </source>
</evidence>